<accession>A0A2A8D8T0</accession>
<reference evidence="2" key="1">
    <citation type="submission" date="2017-10" db="EMBL/GenBank/DDBJ databases">
        <title>Kefir isolates.</title>
        <authorList>
            <person name="Kim Y."/>
            <person name="Blasche S."/>
        </authorList>
    </citation>
    <scope>NUCLEOTIDE SEQUENCE [LARGE SCALE GENOMIC DNA]</scope>
    <source>
        <strain evidence="2">OG2-2</strain>
    </source>
</reference>
<dbReference type="PANTHER" id="PTHR31272">
    <property type="entry name" value="CYTOCHROME C-TYPE BIOGENESIS PROTEIN HI_1454-RELATED"/>
    <property type="match status" value="1"/>
</dbReference>
<evidence type="ECO:0000313" key="2">
    <source>
        <dbReference type="EMBL" id="PEN17359.1"/>
    </source>
</evidence>
<name>A0A2A8D8T0_9MICC</name>
<sequence>MPSVPHTPVQPLIAIAGVGALPVASISSTVLDGSLWLSIPLAALAGLISFASPCVLPLVPGYLGYVAGLTGANIPATGASQADGHTAEPVDAKTFALVNPAAARRLAPTAPQTQDVVDNHSASAPITTESKAQAPNEYAVIRRKATWRLLAGVALFIAGFSTIFVLLSVVLAQLGAAPWLKGQSWVTIILGALVVLMGVIFLGGLSIFQTDKRLHRRPVTGLWGAPILGITFGLGWAPCIGPTFAAVQTLVYTGGSGTGKAVVLTLAYCLGLGVPFLLVAWGMGRGVSTLAWARKHRLGIQRVGGAILILIGVLLMTGLWTDLMSWIQAALPAYELPI</sequence>
<dbReference type="EMBL" id="PDEV01000001">
    <property type="protein sequence ID" value="PEN17359.1"/>
    <property type="molecule type" value="Genomic_DNA"/>
</dbReference>
<organism evidence="2 3">
    <name type="scientific">Rothia dentocariosa</name>
    <dbReference type="NCBI Taxonomy" id="2047"/>
    <lineage>
        <taxon>Bacteria</taxon>
        <taxon>Bacillati</taxon>
        <taxon>Actinomycetota</taxon>
        <taxon>Actinomycetes</taxon>
        <taxon>Micrococcales</taxon>
        <taxon>Micrococcaceae</taxon>
        <taxon>Rothia</taxon>
    </lineage>
</organism>
<keyword evidence="1" id="KW-0812">Transmembrane</keyword>
<protein>
    <submittedName>
        <fullName evidence="2">Cytochrome C biogenesis protein</fullName>
    </submittedName>
</protein>
<gene>
    <name evidence="2" type="ORF">CRM92_04985</name>
</gene>
<feature type="transmembrane region" description="Helical" evidence="1">
    <location>
        <begin position="261"/>
        <end position="282"/>
    </location>
</feature>
<evidence type="ECO:0000313" key="3">
    <source>
        <dbReference type="Proteomes" id="UP000219947"/>
    </source>
</evidence>
<dbReference type="PANTHER" id="PTHR31272:SF4">
    <property type="entry name" value="CYTOCHROME C-TYPE BIOGENESIS PROTEIN HI_1454-RELATED"/>
    <property type="match status" value="1"/>
</dbReference>
<keyword evidence="1" id="KW-0472">Membrane</keyword>
<evidence type="ECO:0000256" key="1">
    <source>
        <dbReference type="SAM" id="Phobius"/>
    </source>
</evidence>
<feature type="transmembrane region" description="Helical" evidence="1">
    <location>
        <begin position="12"/>
        <end position="31"/>
    </location>
</feature>
<dbReference type="Proteomes" id="UP000219947">
    <property type="component" value="Unassembled WGS sequence"/>
</dbReference>
<keyword evidence="3" id="KW-1185">Reference proteome</keyword>
<dbReference type="SUPFAM" id="SSF103473">
    <property type="entry name" value="MFS general substrate transporter"/>
    <property type="match status" value="1"/>
</dbReference>
<dbReference type="InterPro" id="IPR036259">
    <property type="entry name" value="MFS_trans_sf"/>
</dbReference>
<feature type="transmembrane region" description="Helical" evidence="1">
    <location>
        <begin position="149"/>
        <end position="172"/>
    </location>
</feature>
<feature type="transmembrane region" description="Helical" evidence="1">
    <location>
        <begin position="184"/>
        <end position="208"/>
    </location>
</feature>
<keyword evidence="1" id="KW-1133">Transmembrane helix</keyword>
<dbReference type="AlphaFoldDB" id="A0A2A8D8T0"/>
<feature type="transmembrane region" description="Helical" evidence="1">
    <location>
        <begin position="220"/>
        <end position="241"/>
    </location>
</feature>
<proteinExistence type="predicted"/>
<feature type="transmembrane region" description="Helical" evidence="1">
    <location>
        <begin position="303"/>
        <end position="321"/>
    </location>
</feature>
<comment type="caution">
    <text evidence="2">The sequence shown here is derived from an EMBL/GenBank/DDBJ whole genome shotgun (WGS) entry which is preliminary data.</text>
</comment>
<feature type="transmembrane region" description="Helical" evidence="1">
    <location>
        <begin position="37"/>
        <end position="59"/>
    </location>
</feature>
<dbReference type="InterPro" id="IPR051790">
    <property type="entry name" value="Cytochrome_c-biogenesis_DsbD"/>
</dbReference>